<evidence type="ECO:0000313" key="2">
    <source>
        <dbReference type="EMBL" id="MDQ0426179.1"/>
    </source>
</evidence>
<sequence length="162" mass="16479">MPPLRRRPDVRPAVPSPGAARPRPVAHRAALPTVLAAVTLLVSAACASDADAGVDPSAADWPAAVSPAEADGDVWAVWTAVDASADAEALTAEVARLDQQGYDVEPVDPACQEGAHEQLAALTGIAEPVAVGVLFASEEDAGVFDTRDEGTTVSVTSGAWTC</sequence>
<organism evidence="2 3">
    <name type="scientific">Cellulomonas iranensis</name>
    <dbReference type="NCBI Taxonomy" id="76862"/>
    <lineage>
        <taxon>Bacteria</taxon>
        <taxon>Bacillati</taxon>
        <taxon>Actinomycetota</taxon>
        <taxon>Actinomycetes</taxon>
        <taxon>Micrococcales</taxon>
        <taxon>Cellulomonadaceae</taxon>
        <taxon>Cellulomonas</taxon>
    </lineage>
</organism>
<accession>A0ABU0GLF2</accession>
<feature type="compositionally biased region" description="Basic and acidic residues" evidence="1">
    <location>
        <begin position="1"/>
        <end position="10"/>
    </location>
</feature>
<reference evidence="2 3" key="1">
    <citation type="submission" date="2023-07" db="EMBL/GenBank/DDBJ databases">
        <title>Sequencing the genomes of 1000 actinobacteria strains.</title>
        <authorList>
            <person name="Klenk H.-P."/>
        </authorList>
    </citation>
    <scope>NUCLEOTIDE SEQUENCE [LARGE SCALE GENOMIC DNA]</scope>
    <source>
        <strain evidence="2 3">DSM 14785</strain>
    </source>
</reference>
<evidence type="ECO:0008006" key="4">
    <source>
        <dbReference type="Google" id="ProtNLM"/>
    </source>
</evidence>
<dbReference type="EMBL" id="JAUSVM010000001">
    <property type="protein sequence ID" value="MDQ0426179.1"/>
    <property type="molecule type" value="Genomic_DNA"/>
</dbReference>
<gene>
    <name evidence="2" type="ORF">JO380_002560</name>
</gene>
<proteinExistence type="predicted"/>
<protein>
    <recommendedName>
        <fullName evidence="4">FtsX extracellular domain-containing protein</fullName>
    </recommendedName>
</protein>
<name>A0ABU0GLF2_9CELL</name>
<dbReference type="Proteomes" id="UP001240250">
    <property type="component" value="Unassembled WGS sequence"/>
</dbReference>
<evidence type="ECO:0000256" key="1">
    <source>
        <dbReference type="SAM" id="MobiDB-lite"/>
    </source>
</evidence>
<feature type="region of interest" description="Disordered" evidence="1">
    <location>
        <begin position="1"/>
        <end position="25"/>
    </location>
</feature>
<dbReference type="RefSeq" id="WP_156442118.1">
    <property type="nucleotide sequence ID" value="NZ_CP194061.1"/>
</dbReference>
<evidence type="ECO:0000313" key="3">
    <source>
        <dbReference type="Proteomes" id="UP001240250"/>
    </source>
</evidence>
<comment type="caution">
    <text evidence="2">The sequence shown here is derived from an EMBL/GenBank/DDBJ whole genome shotgun (WGS) entry which is preliminary data.</text>
</comment>
<keyword evidence="3" id="KW-1185">Reference proteome</keyword>